<evidence type="ECO:0000256" key="1">
    <source>
        <dbReference type="SAM" id="SignalP"/>
    </source>
</evidence>
<comment type="caution">
    <text evidence="2">The sequence shown here is derived from an EMBL/GenBank/DDBJ whole genome shotgun (WGS) entry which is preliminary data.</text>
</comment>
<dbReference type="OrthoDB" id="1450348at2759"/>
<feature type="chain" id="PRO_5025411803" description="Knottin, scorpion toxin" evidence="1">
    <location>
        <begin position="26"/>
        <end position="78"/>
    </location>
</feature>
<evidence type="ECO:0008006" key="4">
    <source>
        <dbReference type="Google" id="ProtNLM"/>
    </source>
</evidence>
<dbReference type="AlphaFoldDB" id="A0A6A4Q3X8"/>
<reference evidence="3" key="1">
    <citation type="journal article" date="2020" name="Nat. Commun.">
        <title>Genome sequence of the cluster root forming white lupin.</title>
        <authorList>
            <person name="Hufnagel B."/>
            <person name="Marques A."/>
            <person name="Soriano A."/>
            <person name="Marques L."/>
            <person name="Divol F."/>
            <person name="Doumas P."/>
            <person name="Sallet E."/>
            <person name="Mancinotti D."/>
            <person name="Carrere S."/>
            <person name="Marande W."/>
            <person name="Arribat S."/>
            <person name="Keller J."/>
            <person name="Huneau C."/>
            <person name="Blein T."/>
            <person name="Aime D."/>
            <person name="Laguerre M."/>
            <person name="Taylor J."/>
            <person name="Schubert V."/>
            <person name="Nelson M."/>
            <person name="Geu-Flores F."/>
            <person name="Crespi M."/>
            <person name="Gallardo-Guerrero K."/>
            <person name="Delaux P.-M."/>
            <person name="Salse J."/>
            <person name="Berges H."/>
            <person name="Guyot R."/>
            <person name="Gouzy J."/>
            <person name="Peret B."/>
        </authorList>
    </citation>
    <scope>NUCLEOTIDE SEQUENCE [LARGE SCALE GENOMIC DNA]</scope>
    <source>
        <strain evidence="3">cv. Amiga</strain>
    </source>
</reference>
<sequence>MACHNCKTCLLLIFSIFLLFGAGVSNRIFSGPGNGCIGICTGVQDCRQDCVRINYPLGGKCVVVAGDFRPWCCCSRKG</sequence>
<dbReference type="EMBL" id="WOCE01000008">
    <property type="protein sequence ID" value="KAE9608134.1"/>
    <property type="molecule type" value="Genomic_DNA"/>
</dbReference>
<keyword evidence="3" id="KW-1185">Reference proteome</keyword>
<protein>
    <recommendedName>
        <fullName evidence="4">Knottin, scorpion toxin</fullName>
    </recommendedName>
</protein>
<proteinExistence type="predicted"/>
<dbReference type="Proteomes" id="UP000447434">
    <property type="component" value="Chromosome 8"/>
</dbReference>
<name>A0A6A4Q3X8_LUPAL</name>
<accession>A0A6A4Q3X8</accession>
<feature type="signal peptide" evidence="1">
    <location>
        <begin position="1"/>
        <end position="25"/>
    </location>
</feature>
<gene>
    <name evidence="2" type="ORF">Lalb_Chr08g0232271</name>
</gene>
<evidence type="ECO:0000313" key="3">
    <source>
        <dbReference type="Proteomes" id="UP000447434"/>
    </source>
</evidence>
<organism evidence="2 3">
    <name type="scientific">Lupinus albus</name>
    <name type="common">White lupine</name>
    <name type="synonym">Lupinus termis</name>
    <dbReference type="NCBI Taxonomy" id="3870"/>
    <lineage>
        <taxon>Eukaryota</taxon>
        <taxon>Viridiplantae</taxon>
        <taxon>Streptophyta</taxon>
        <taxon>Embryophyta</taxon>
        <taxon>Tracheophyta</taxon>
        <taxon>Spermatophyta</taxon>
        <taxon>Magnoliopsida</taxon>
        <taxon>eudicotyledons</taxon>
        <taxon>Gunneridae</taxon>
        <taxon>Pentapetalae</taxon>
        <taxon>rosids</taxon>
        <taxon>fabids</taxon>
        <taxon>Fabales</taxon>
        <taxon>Fabaceae</taxon>
        <taxon>Papilionoideae</taxon>
        <taxon>50 kb inversion clade</taxon>
        <taxon>genistoids sensu lato</taxon>
        <taxon>core genistoids</taxon>
        <taxon>Genisteae</taxon>
        <taxon>Lupinus</taxon>
    </lineage>
</organism>
<evidence type="ECO:0000313" key="2">
    <source>
        <dbReference type="EMBL" id="KAE9608134.1"/>
    </source>
</evidence>
<keyword evidence="1" id="KW-0732">Signal</keyword>